<evidence type="ECO:0000256" key="6">
    <source>
        <dbReference type="ARBA" id="ARBA00022723"/>
    </source>
</evidence>
<protein>
    <recommendedName>
        <fullName evidence="3 10">Heme chaperone HemW</fullName>
    </recommendedName>
</protein>
<dbReference type="SMART" id="SM00729">
    <property type="entry name" value="Elp3"/>
    <property type="match status" value="1"/>
</dbReference>
<dbReference type="GO" id="GO:0004109">
    <property type="term" value="F:coproporphyrinogen oxidase activity"/>
    <property type="evidence" value="ECO:0007669"/>
    <property type="project" value="InterPro"/>
</dbReference>
<dbReference type="NCBIfam" id="TIGR00539">
    <property type="entry name" value="hemN_rel"/>
    <property type="match status" value="1"/>
</dbReference>
<dbReference type="PANTHER" id="PTHR13932:SF5">
    <property type="entry name" value="RADICAL S-ADENOSYL METHIONINE DOMAIN-CONTAINING PROTEIN 1, MITOCHONDRIAL"/>
    <property type="match status" value="1"/>
</dbReference>
<dbReference type="Pfam" id="PF04055">
    <property type="entry name" value="Radical_SAM"/>
    <property type="match status" value="1"/>
</dbReference>
<dbReference type="PROSITE" id="PS51918">
    <property type="entry name" value="RADICAL_SAM"/>
    <property type="match status" value="1"/>
</dbReference>
<dbReference type="InterPro" id="IPR006638">
    <property type="entry name" value="Elp3/MiaA/NifB-like_rSAM"/>
</dbReference>
<name>A0A8A4TUE2_SULCO</name>
<evidence type="ECO:0000256" key="8">
    <source>
        <dbReference type="ARBA" id="ARBA00023014"/>
    </source>
</evidence>
<keyword evidence="9 10" id="KW-0143">Chaperone</keyword>
<comment type="cofactor">
    <cofactor evidence="1">
        <name>[4Fe-4S] cluster</name>
        <dbReference type="ChEBI" id="CHEBI:49883"/>
    </cofactor>
</comment>
<evidence type="ECO:0000256" key="10">
    <source>
        <dbReference type="RuleBase" id="RU364116"/>
    </source>
</evidence>
<dbReference type="SFLD" id="SFLDS00029">
    <property type="entry name" value="Radical_SAM"/>
    <property type="match status" value="1"/>
</dbReference>
<evidence type="ECO:0000256" key="4">
    <source>
        <dbReference type="ARBA" id="ARBA00022617"/>
    </source>
</evidence>
<comment type="subcellular location">
    <subcellularLocation>
        <location evidence="10">Cytoplasm</location>
    </subcellularLocation>
</comment>
<keyword evidence="10" id="KW-0004">4Fe-4S</keyword>
<evidence type="ECO:0000256" key="9">
    <source>
        <dbReference type="ARBA" id="ARBA00023186"/>
    </source>
</evidence>
<dbReference type="SFLD" id="SFLDG01065">
    <property type="entry name" value="anaerobic_coproporphyrinogen-I"/>
    <property type="match status" value="1"/>
</dbReference>
<keyword evidence="10" id="KW-0963">Cytoplasm</keyword>
<evidence type="ECO:0000256" key="7">
    <source>
        <dbReference type="ARBA" id="ARBA00023004"/>
    </source>
</evidence>
<keyword evidence="6 10" id="KW-0479">Metal-binding</keyword>
<sequence>MGSAPTKPIESTGEPGEASPVEPLAIYLHVPFCGQRCAYCHFEIKVFHPSSGPGLRDAFVRRYVAGLAREIETYAPRFRDREVGSLFFGGGTPSRLDLDVLAKILECVKRRFDVREDAEISIEVNPEDGTRDYLNGLRALGFTRLSFGVQTFDDRGLRAIGRPHDGAGALRVLGETPAFPHGVSVDLMLGLPFQNRETLERDLNHIEALALGHLSVYMLETDLPTPLDKTGRDYPMPDADAQAESYEHLCVRLAQMGLVQYEISNFARDGLRCRHNSVYWRCGDYLGLGPAAHGRTGLEYRANHARLGDWFAAVEAHGLGVAQTERWSPERLRRERLVQGFRLNEGVPASWISPEDRAQLSRCETYGLVWCRDGRCGLTAKGRLLGNEVFQIFVARDE</sequence>
<dbReference type="Proteomes" id="UP000663929">
    <property type="component" value="Chromosome"/>
</dbReference>
<evidence type="ECO:0000256" key="2">
    <source>
        <dbReference type="ARBA" id="ARBA00006100"/>
    </source>
</evidence>
<comment type="function">
    <text evidence="10">Probably acts as a heme chaperone, transferring heme to an unknown acceptor. Binds one molecule of heme per monomer, possibly covalently. Binds 1 [4Fe-4S] cluster. The cluster is coordinated with 3 cysteines and an exchangeable S-adenosyl-L-methionine.</text>
</comment>
<dbReference type="GO" id="GO:0046872">
    <property type="term" value="F:metal ion binding"/>
    <property type="evidence" value="ECO:0007669"/>
    <property type="project" value="UniProtKB-UniRule"/>
</dbReference>
<evidence type="ECO:0000256" key="5">
    <source>
        <dbReference type="ARBA" id="ARBA00022691"/>
    </source>
</evidence>
<dbReference type="SUPFAM" id="SSF102114">
    <property type="entry name" value="Radical SAM enzymes"/>
    <property type="match status" value="1"/>
</dbReference>
<evidence type="ECO:0000259" key="11">
    <source>
        <dbReference type="PROSITE" id="PS51918"/>
    </source>
</evidence>
<dbReference type="InterPro" id="IPR013785">
    <property type="entry name" value="Aldolase_TIM"/>
</dbReference>
<dbReference type="PANTHER" id="PTHR13932">
    <property type="entry name" value="COPROPORPHYRINIGEN III OXIDASE"/>
    <property type="match status" value="1"/>
</dbReference>
<dbReference type="CDD" id="cd01335">
    <property type="entry name" value="Radical_SAM"/>
    <property type="match status" value="1"/>
</dbReference>
<dbReference type="InterPro" id="IPR007197">
    <property type="entry name" value="rSAM"/>
</dbReference>
<evidence type="ECO:0000313" key="12">
    <source>
        <dbReference type="EMBL" id="QTD52754.1"/>
    </source>
</evidence>
<comment type="similarity">
    <text evidence="2">Belongs to the anaerobic coproporphyrinogen-III oxidase family. HemW subfamily.</text>
</comment>
<keyword evidence="4 10" id="KW-0349">Heme</keyword>
<evidence type="ECO:0000256" key="1">
    <source>
        <dbReference type="ARBA" id="ARBA00001966"/>
    </source>
</evidence>
<dbReference type="SFLD" id="SFLDF00562">
    <property type="entry name" value="HemN-like__clustered_with_heat"/>
    <property type="match status" value="1"/>
</dbReference>
<reference evidence="12" key="1">
    <citation type="submission" date="2021-03" db="EMBL/GenBank/DDBJ databases">
        <title>Acanthopleuribacteraceae sp. M133.</title>
        <authorList>
            <person name="Wang G."/>
        </authorList>
    </citation>
    <scope>NUCLEOTIDE SEQUENCE</scope>
    <source>
        <strain evidence="12">M133</strain>
    </source>
</reference>
<dbReference type="InterPro" id="IPR004559">
    <property type="entry name" value="HemW-like"/>
</dbReference>
<dbReference type="AlphaFoldDB" id="A0A8A4TUE2"/>
<dbReference type="GO" id="GO:0051539">
    <property type="term" value="F:4 iron, 4 sulfur cluster binding"/>
    <property type="evidence" value="ECO:0007669"/>
    <property type="project" value="UniProtKB-UniRule"/>
</dbReference>
<keyword evidence="13" id="KW-1185">Reference proteome</keyword>
<dbReference type="Gene3D" id="3.20.20.70">
    <property type="entry name" value="Aldolase class I"/>
    <property type="match status" value="1"/>
</dbReference>
<evidence type="ECO:0000313" key="13">
    <source>
        <dbReference type="Proteomes" id="UP000663929"/>
    </source>
</evidence>
<accession>A0A8A4TUE2</accession>
<organism evidence="12 13">
    <name type="scientific">Sulfidibacter corallicola</name>
    <dbReference type="NCBI Taxonomy" id="2818388"/>
    <lineage>
        <taxon>Bacteria</taxon>
        <taxon>Pseudomonadati</taxon>
        <taxon>Acidobacteriota</taxon>
        <taxon>Holophagae</taxon>
        <taxon>Acanthopleuribacterales</taxon>
        <taxon>Acanthopleuribacteraceae</taxon>
        <taxon>Sulfidibacter</taxon>
    </lineage>
</organism>
<dbReference type="RefSeq" id="WP_237382856.1">
    <property type="nucleotide sequence ID" value="NZ_CP071793.1"/>
</dbReference>
<dbReference type="InterPro" id="IPR034505">
    <property type="entry name" value="Coproporphyrinogen-III_oxidase"/>
</dbReference>
<keyword evidence="8 10" id="KW-0411">Iron-sulfur</keyword>
<keyword evidence="5 10" id="KW-0949">S-adenosyl-L-methionine</keyword>
<gene>
    <name evidence="12" type="primary">hemW</name>
    <name evidence="12" type="ORF">J3U87_09780</name>
</gene>
<keyword evidence="7 10" id="KW-0408">Iron</keyword>
<dbReference type="GO" id="GO:0005737">
    <property type="term" value="C:cytoplasm"/>
    <property type="evidence" value="ECO:0007669"/>
    <property type="project" value="UniProtKB-SubCell"/>
</dbReference>
<proteinExistence type="inferred from homology"/>
<dbReference type="InterPro" id="IPR058240">
    <property type="entry name" value="rSAM_sf"/>
</dbReference>
<dbReference type="EMBL" id="CP071793">
    <property type="protein sequence ID" value="QTD52754.1"/>
    <property type="molecule type" value="Genomic_DNA"/>
</dbReference>
<dbReference type="KEGG" id="scor:J3U87_09780"/>
<dbReference type="GO" id="GO:0006779">
    <property type="term" value="P:porphyrin-containing compound biosynthetic process"/>
    <property type="evidence" value="ECO:0007669"/>
    <property type="project" value="InterPro"/>
</dbReference>
<evidence type="ECO:0000256" key="3">
    <source>
        <dbReference type="ARBA" id="ARBA00017228"/>
    </source>
</evidence>
<feature type="domain" description="Radical SAM core" evidence="11">
    <location>
        <begin position="18"/>
        <end position="267"/>
    </location>
</feature>